<keyword evidence="3" id="KW-1185">Reference proteome</keyword>
<proteinExistence type="predicted"/>
<protein>
    <submittedName>
        <fullName evidence="2">HET-domain-containing protein</fullName>
    </submittedName>
</protein>
<dbReference type="Pfam" id="PF06985">
    <property type="entry name" value="HET"/>
    <property type="match status" value="1"/>
</dbReference>
<reference evidence="2" key="1">
    <citation type="journal article" date="2020" name="Stud. Mycol.">
        <title>101 Dothideomycetes genomes: a test case for predicting lifestyles and emergence of pathogens.</title>
        <authorList>
            <person name="Haridas S."/>
            <person name="Albert R."/>
            <person name="Binder M."/>
            <person name="Bloem J."/>
            <person name="Labutti K."/>
            <person name="Salamov A."/>
            <person name="Andreopoulos B."/>
            <person name="Baker S."/>
            <person name="Barry K."/>
            <person name="Bills G."/>
            <person name="Bluhm B."/>
            <person name="Cannon C."/>
            <person name="Castanera R."/>
            <person name="Culley D."/>
            <person name="Daum C."/>
            <person name="Ezra D."/>
            <person name="Gonzalez J."/>
            <person name="Henrissat B."/>
            <person name="Kuo A."/>
            <person name="Liang C."/>
            <person name="Lipzen A."/>
            <person name="Lutzoni F."/>
            <person name="Magnuson J."/>
            <person name="Mondo S."/>
            <person name="Nolan M."/>
            <person name="Ohm R."/>
            <person name="Pangilinan J."/>
            <person name="Park H.-J."/>
            <person name="Ramirez L."/>
            <person name="Alfaro M."/>
            <person name="Sun H."/>
            <person name="Tritt A."/>
            <person name="Yoshinaga Y."/>
            <person name="Zwiers L.-H."/>
            <person name="Turgeon B."/>
            <person name="Goodwin S."/>
            <person name="Spatafora J."/>
            <person name="Crous P."/>
            <person name="Grigoriev I."/>
        </authorList>
    </citation>
    <scope>NUCLEOTIDE SEQUENCE</scope>
    <source>
        <strain evidence="2">CBS 269.34</strain>
    </source>
</reference>
<dbReference type="Proteomes" id="UP000799750">
    <property type="component" value="Unassembled WGS sequence"/>
</dbReference>
<dbReference type="PANTHER" id="PTHR33112">
    <property type="entry name" value="DOMAIN PROTEIN, PUTATIVE-RELATED"/>
    <property type="match status" value="1"/>
</dbReference>
<dbReference type="EMBL" id="MU004185">
    <property type="protein sequence ID" value="KAF2498574.1"/>
    <property type="molecule type" value="Genomic_DNA"/>
</dbReference>
<organism evidence="2 3">
    <name type="scientific">Lophium mytilinum</name>
    <dbReference type="NCBI Taxonomy" id="390894"/>
    <lineage>
        <taxon>Eukaryota</taxon>
        <taxon>Fungi</taxon>
        <taxon>Dikarya</taxon>
        <taxon>Ascomycota</taxon>
        <taxon>Pezizomycotina</taxon>
        <taxon>Dothideomycetes</taxon>
        <taxon>Pleosporomycetidae</taxon>
        <taxon>Mytilinidiales</taxon>
        <taxon>Mytilinidiaceae</taxon>
        <taxon>Lophium</taxon>
    </lineage>
</organism>
<dbReference type="AlphaFoldDB" id="A0A6A6R2R7"/>
<dbReference type="OrthoDB" id="3486565at2759"/>
<name>A0A6A6R2R7_9PEZI</name>
<dbReference type="InterPro" id="IPR010730">
    <property type="entry name" value="HET"/>
</dbReference>
<evidence type="ECO:0000259" key="1">
    <source>
        <dbReference type="Pfam" id="PF06985"/>
    </source>
</evidence>
<feature type="domain" description="Heterokaryon incompatibility" evidence="1">
    <location>
        <begin position="238"/>
        <end position="378"/>
    </location>
</feature>
<dbReference type="PANTHER" id="PTHR33112:SF10">
    <property type="entry name" value="TOL"/>
    <property type="match status" value="1"/>
</dbReference>
<sequence length="704" mass="79732">MTGFHTEYPESSDSRLRGGHEAIRSLRNLTSDPEKLDLLRPLSALCAKCQGVIDEWLQSPTEEYHSFTSLTHHESLRALQASAKDGCGLCSIFLGRHDNPPEHSDEARPTFLQPFTPHTGGIVLISRYSHFMILYLSVSYSPDDVDFANDLQDGAGSYWHEIVVQPVSQQGVDYDSPEPCTNTIDALPLVKRWARECTTLHELCERPLKGTIPTRLIDIGGSVPRICLADEVQGDVEYATLSHCWGSLKVPNLTTTTLESFRQEIPPEALPKTFQDAVFVARSLSYSHLWIDSLCILQDSADDWSRESGLMTQVYGDSGLTIAATSAEDGTIGCFFNREKTWRCQVSSSTGQLFELCPISMLDPQRDRLGRRAWAVQERYLSRRTLHLADNQVYWECDEAPACEIFPQGYPAPISMNIVPKYNLRKGQTSRDKWVGIVERYSESELTRNSDKLVAIGGLAKTIRDHTQDDYVAGLWRKDLENQLRWIAWSVTKTERITPYVAPTWSWASLNDPVLYPPMEAPKKEAMTFSVLNFGKLCIKIYDVQVQYASANPFGGIKHAALRLRCEHLFQGTVERVRPESHGSGIQFANSYAPFLSTWFDCFTQATSIPVYLLPIHKSFSFSWREEEQNPNSTDHWENGLLLEPTKQQEGQYRRIGYYSTSARDSRYETATEKENLVEQNSVVHFAEVSATKDGVKEYFIDLV</sequence>
<evidence type="ECO:0000313" key="2">
    <source>
        <dbReference type="EMBL" id="KAF2498574.1"/>
    </source>
</evidence>
<accession>A0A6A6R2R7</accession>
<evidence type="ECO:0000313" key="3">
    <source>
        <dbReference type="Proteomes" id="UP000799750"/>
    </source>
</evidence>
<gene>
    <name evidence="2" type="ORF">BU16DRAFT_579675</name>
</gene>